<sequence length="63" mass="7257">MEFCEAGKESAVLLSAAQLYSLLQQKHPAVLRDYTPRAFSHLLRQLDTHVHTKFGNGYWVRVK</sequence>
<protein>
    <recommendedName>
        <fullName evidence="1">DUF3874 domain-containing protein</fullName>
    </recommendedName>
</protein>
<dbReference type="InterPro" id="IPR024450">
    <property type="entry name" value="DUF3874"/>
</dbReference>
<feature type="domain" description="DUF3874" evidence="1">
    <location>
        <begin position="8"/>
        <end position="60"/>
    </location>
</feature>
<dbReference type="EMBL" id="AMCI01004624">
    <property type="protein sequence ID" value="EJW97702.1"/>
    <property type="molecule type" value="Genomic_DNA"/>
</dbReference>
<comment type="caution">
    <text evidence="2">The sequence shown here is derived from an EMBL/GenBank/DDBJ whole genome shotgun (WGS) entry which is preliminary data.</text>
</comment>
<dbReference type="AlphaFoldDB" id="J9G7F2"/>
<organism evidence="2">
    <name type="scientific">gut metagenome</name>
    <dbReference type="NCBI Taxonomy" id="749906"/>
    <lineage>
        <taxon>unclassified sequences</taxon>
        <taxon>metagenomes</taxon>
        <taxon>organismal metagenomes</taxon>
    </lineage>
</organism>
<evidence type="ECO:0000259" key="1">
    <source>
        <dbReference type="Pfam" id="PF12990"/>
    </source>
</evidence>
<name>J9G7F2_9ZZZZ</name>
<evidence type="ECO:0000313" key="2">
    <source>
        <dbReference type="EMBL" id="EJW97702.1"/>
    </source>
</evidence>
<dbReference type="Pfam" id="PF12990">
    <property type="entry name" value="DUF3874"/>
    <property type="match status" value="1"/>
</dbReference>
<gene>
    <name evidence="2" type="ORF">EVA_14173</name>
</gene>
<accession>J9G7F2</accession>
<proteinExistence type="predicted"/>
<reference evidence="2" key="1">
    <citation type="journal article" date="2012" name="PLoS ONE">
        <title>Gene sets for utilization of primary and secondary nutrition supplies in the distal gut of endangered iberian lynx.</title>
        <authorList>
            <person name="Alcaide M."/>
            <person name="Messina E."/>
            <person name="Richter M."/>
            <person name="Bargiela R."/>
            <person name="Peplies J."/>
            <person name="Huws S.A."/>
            <person name="Newbold C.J."/>
            <person name="Golyshin P.N."/>
            <person name="Simon M.A."/>
            <person name="Lopez G."/>
            <person name="Yakimov M.M."/>
            <person name="Ferrer M."/>
        </authorList>
    </citation>
    <scope>NUCLEOTIDE SEQUENCE</scope>
</reference>